<keyword evidence="3" id="KW-1185">Reference proteome</keyword>
<dbReference type="Gene3D" id="2.60.40.1120">
    <property type="entry name" value="Carboxypeptidase-like, regulatory domain"/>
    <property type="match status" value="1"/>
</dbReference>
<feature type="chain" id="PRO_5020494750" evidence="1">
    <location>
        <begin position="30"/>
        <end position="105"/>
    </location>
</feature>
<dbReference type="AlphaFoldDB" id="A0A4U5JV13"/>
<dbReference type="RefSeq" id="WP_137265966.1">
    <property type="nucleotide sequence ID" value="NZ_SZUA01000001.1"/>
</dbReference>
<feature type="signal peptide" evidence="1">
    <location>
        <begin position="1"/>
        <end position="29"/>
    </location>
</feature>
<dbReference type="EMBL" id="SZUA01000001">
    <property type="protein sequence ID" value="TKR33760.1"/>
    <property type="molecule type" value="Genomic_DNA"/>
</dbReference>
<keyword evidence="2" id="KW-0645">Protease</keyword>
<evidence type="ECO:0000313" key="2">
    <source>
        <dbReference type="EMBL" id="TKR33760.1"/>
    </source>
</evidence>
<organism evidence="2 3">
    <name type="scientific">Luteimonas gilva</name>
    <dbReference type="NCBI Taxonomy" id="2572684"/>
    <lineage>
        <taxon>Bacteria</taxon>
        <taxon>Pseudomonadati</taxon>
        <taxon>Pseudomonadota</taxon>
        <taxon>Gammaproteobacteria</taxon>
        <taxon>Lysobacterales</taxon>
        <taxon>Lysobacteraceae</taxon>
        <taxon>Luteimonas</taxon>
    </lineage>
</organism>
<proteinExistence type="predicted"/>
<dbReference type="OrthoDB" id="6030153at2"/>
<dbReference type="Proteomes" id="UP000308707">
    <property type="component" value="Unassembled WGS sequence"/>
</dbReference>
<dbReference type="SUPFAM" id="SSF49478">
    <property type="entry name" value="Cna protein B-type domain"/>
    <property type="match status" value="1"/>
</dbReference>
<keyword evidence="1" id="KW-0732">Signal</keyword>
<dbReference type="GO" id="GO:0004180">
    <property type="term" value="F:carboxypeptidase activity"/>
    <property type="evidence" value="ECO:0007669"/>
    <property type="project" value="UniProtKB-KW"/>
</dbReference>
<accession>A0A4U5JV13</accession>
<keyword evidence="2" id="KW-0121">Carboxypeptidase</keyword>
<evidence type="ECO:0000313" key="3">
    <source>
        <dbReference type="Proteomes" id="UP000308707"/>
    </source>
</evidence>
<comment type="caution">
    <text evidence="2">The sequence shown here is derived from an EMBL/GenBank/DDBJ whole genome shotgun (WGS) entry which is preliminary data.</text>
</comment>
<name>A0A4U5JV13_9GAMM</name>
<reference evidence="2 3" key="1">
    <citation type="submission" date="2019-04" db="EMBL/GenBank/DDBJ databases">
        <title>Reference strain of H23.</title>
        <authorList>
            <person name="Luo X."/>
        </authorList>
    </citation>
    <scope>NUCLEOTIDE SEQUENCE [LARGE SCALE GENOMIC DNA]</scope>
    <source>
        <strain evidence="2 3">H23</strain>
    </source>
</reference>
<protein>
    <submittedName>
        <fullName evidence="2">Carboxypeptidase regulatory-like domain-containing protein</fullName>
    </submittedName>
</protein>
<keyword evidence="2" id="KW-0378">Hydrolase</keyword>
<sequence>MDRGALGKTIKSTAAALAVGLFFSAGAVAQSSSGAIIGEAKIGDTITIYGTDNGFKRELKIDEDGKFQVRRVPTGYYDVSIKHADGTEEPSKSVVVKPGGAARVQ</sequence>
<gene>
    <name evidence="2" type="ORF">FCE95_05625</name>
</gene>
<evidence type="ECO:0000256" key="1">
    <source>
        <dbReference type="SAM" id="SignalP"/>
    </source>
</evidence>